<evidence type="ECO:0000313" key="7">
    <source>
        <dbReference type="EMBL" id="OYQ32588.1"/>
    </source>
</evidence>
<comment type="caution">
    <text evidence="7">The sequence shown here is derived from an EMBL/GenBank/DDBJ whole genome shotgun (WGS) entry which is preliminary data.</text>
</comment>
<dbReference type="PANTHER" id="PTHR30606">
    <property type="entry name" value="LIPID A BIOSYNTHESIS LAUROYL ACYLTRANSFERASE"/>
    <property type="match status" value="1"/>
</dbReference>
<dbReference type="InterPro" id="IPR004960">
    <property type="entry name" value="LipA_acyltrans"/>
</dbReference>
<accession>A0A255YTP3</accession>
<dbReference type="Proteomes" id="UP000216998">
    <property type="component" value="Unassembled WGS sequence"/>
</dbReference>
<dbReference type="OrthoDB" id="9801955at2"/>
<dbReference type="GO" id="GO:0005886">
    <property type="term" value="C:plasma membrane"/>
    <property type="evidence" value="ECO:0007669"/>
    <property type="project" value="UniProtKB-SubCell"/>
</dbReference>
<dbReference type="EMBL" id="NOXU01000031">
    <property type="protein sequence ID" value="OYQ32588.1"/>
    <property type="molecule type" value="Genomic_DNA"/>
</dbReference>
<evidence type="ECO:0000256" key="3">
    <source>
        <dbReference type="ARBA" id="ARBA00022519"/>
    </source>
</evidence>
<keyword evidence="5" id="KW-0472">Membrane</keyword>
<keyword evidence="2" id="KW-1003">Cell membrane</keyword>
<evidence type="ECO:0000256" key="5">
    <source>
        <dbReference type="ARBA" id="ARBA00023136"/>
    </source>
</evidence>
<dbReference type="RefSeq" id="WP_094457623.1">
    <property type="nucleotide sequence ID" value="NZ_NOXU01000031.1"/>
</dbReference>
<evidence type="ECO:0000256" key="4">
    <source>
        <dbReference type="ARBA" id="ARBA00022679"/>
    </source>
</evidence>
<protein>
    <recommendedName>
        <fullName evidence="9">Lauroyl acyltransferase</fullName>
    </recommendedName>
</protein>
<dbReference type="CDD" id="cd07984">
    <property type="entry name" value="LPLAT_LABLAT-like"/>
    <property type="match status" value="1"/>
</dbReference>
<keyword evidence="4" id="KW-0808">Transferase</keyword>
<dbReference type="AlphaFoldDB" id="A0A255YTP3"/>
<sequence>MADHSRLRRRFDRVIGYRLQAMLVWMFIATMRLLSPERASNLGGSLLRRIGPRLSRSRRMRRDIVRALPGLEPARVDAIVTQAWDNLGRNFAEYVHLDRIAADFDRYVQVTGLEHLQALVSDDRPGIVFTGHFANWELCAMVSARVGLHLTYVFRKPNNPFVADMLARARAPLGGTMVPKGREAAKGLMAAIRTGGHVGLLVDQKLNEGPLVPFLGREARTGTVLADLALRYDAPTVPIRVERTGAVRFRVTILPPLEFARTGDMRADTLAAMKRVNQLLEAWVRDHPGQWMWQHRRWPD</sequence>
<keyword evidence="8" id="KW-1185">Reference proteome</keyword>
<evidence type="ECO:0000256" key="6">
    <source>
        <dbReference type="ARBA" id="ARBA00023315"/>
    </source>
</evidence>
<keyword evidence="6" id="KW-0012">Acyltransferase</keyword>
<evidence type="ECO:0008006" key="9">
    <source>
        <dbReference type="Google" id="ProtNLM"/>
    </source>
</evidence>
<gene>
    <name evidence="7" type="ORF">CHU95_17565</name>
</gene>
<evidence type="ECO:0000256" key="2">
    <source>
        <dbReference type="ARBA" id="ARBA00022475"/>
    </source>
</evidence>
<organism evidence="7 8">
    <name type="scientific">Niveispirillum lacus</name>
    <dbReference type="NCBI Taxonomy" id="1981099"/>
    <lineage>
        <taxon>Bacteria</taxon>
        <taxon>Pseudomonadati</taxon>
        <taxon>Pseudomonadota</taxon>
        <taxon>Alphaproteobacteria</taxon>
        <taxon>Rhodospirillales</taxon>
        <taxon>Azospirillaceae</taxon>
        <taxon>Niveispirillum</taxon>
    </lineage>
</organism>
<reference evidence="7 8" key="1">
    <citation type="submission" date="2017-07" db="EMBL/GenBank/DDBJ databases">
        <title>Niveispirillum cyanobacteriorum sp. nov., isolated from cyanobacterial aggregates in a eutrophic lake.</title>
        <authorList>
            <person name="Cai H."/>
        </authorList>
    </citation>
    <scope>NUCLEOTIDE SEQUENCE [LARGE SCALE GENOMIC DNA]</scope>
    <source>
        <strain evidence="8">TH1-14</strain>
    </source>
</reference>
<comment type="subcellular location">
    <subcellularLocation>
        <location evidence="1">Cell inner membrane</location>
    </subcellularLocation>
</comment>
<dbReference type="PANTHER" id="PTHR30606:SF9">
    <property type="entry name" value="LIPID A BIOSYNTHESIS LAUROYLTRANSFERASE"/>
    <property type="match status" value="1"/>
</dbReference>
<dbReference type="GO" id="GO:0009247">
    <property type="term" value="P:glycolipid biosynthetic process"/>
    <property type="evidence" value="ECO:0007669"/>
    <property type="project" value="UniProtKB-ARBA"/>
</dbReference>
<proteinExistence type="predicted"/>
<keyword evidence="3" id="KW-0997">Cell inner membrane</keyword>
<dbReference type="GO" id="GO:0016746">
    <property type="term" value="F:acyltransferase activity"/>
    <property type="evidence" value="ECO:0007669"/>
    <property type="project" value="UniProtKB-KW"/>
</dbReference>
<dbReference type="Pfam" id="PF03279">
    <property type="entry name" value="Lip_A_acyltrans"/>
    <property type="match status" value="1"/>
</dbReference>
<name>A0A255YTP3_9PROT</name>
<evidence type="ECO:0000256" key="1">
    <source>
        <dbReference type="ARBA" id="ARBA00004533"/>
    </source>
</evidence>
<evidence type="ECO:0000313" key="8">
    <source>
        <dbReference type="Proteomes" id="UP000216998"/>
    </source>
</evidence>